<dbReference type="OrthoDB" id="10005810at2"/>
<sequence length="98" mass="10433">MTGHACDPHPDPRGGYLTQTRVLRVLIEGLKREDGDWLPVIDEVYGCLVCTIAFVGTLAGFGGNTFSAVYQHDGNALLALELQLAAVEAEMRSGQTGG</sequence>
<evidence type="ECO:0000313" key="1">
    <source>
        <dbReference type="EMBL" id="ORA65192.1"/>
    </source>
</evidence>
<proteinExistence type="predicted"/>
<keyword evidence="2" id="KW-1185">Reference proteome</keyword>
<reference evidence="1 2" key="1">
    <citation type="submission" date="2016-12" db="EMBL/GenBank/DDBJ databases">
        <title>The new phylogeny of genus Mycobacterium.</title>
        <authorList>
            <person name="Tortoli E."/>
            <person name="Trovato A."/>
            <person name="Cirillo D.M."/>
        </authorList>
    </citation>
    <scope>NUCLEOTIDE SEQUENCE [LARGE SCALE GENOMIC DNA]</scope>
    <source>
        <strain evidence="1 2">DSM 45130</strain>
    </source>
</reference>
<dbReference type="AlphaFoldDB" id="A0A1X0CZ37"/>
<evidence type="ECO:0000313" key="2">
    <source>
        <dbReference type="Proteomes" id="UP000192801"/>
    </source>
</evidence>
<gene>
    <name evidence="1" type="ORF">BST26_19090</name>
</gene>
<protein>
    <submittedName>
        <fullName evidence="1">Uncharacterized protein</fullName>
    </submittedName>
</protein>
<dbReference type="Proteomes" id="UP000192801">
    <property type="component" value="Unassembled WGS sequence"/>
</dbReference>
<dbReference type="RefSeq" id="WP_083033237.1">
    <property type="nucleotide sequence ID" value="NZ_AP022618.1"/>
</dbReference>
<dbReference type="STRING" id="444597.BST26_19090"/>
<dbReference type="EMBL" id="MVHS01000066">
    <property type="protein sequence ID" value="ORA65192.1"/>
    <property type="molecule type" value="Genomic_DNA"/>
</dbReference>
<accession>A0A1X0CZ37</accession>
<organism evidence="1 2">
    <name type="scientific">Mycolicibacterium insubricum</name>
    <dbReference type="NCBI Taxonomy" id="444597"/>
    <lineage>
        <taxon>Bacteria</taxon>
        <taxon>Bacillati</taxon>
        <taxon>Actinomycetota</taxon>
        <taxon>Actinomycetes</taxon>
        <taxon>Mycobacteriales</taxon>
        <taxon>Mycobacteriaceae</taxon>
        <taxon>Mycolicibacterium</taxon>
    </lineage>
</organism>
<comment type="caution">
    <text evidence="1">The sequence shown here is derived from an EMBL/GenBank/DDBJ whole genome shotgun (WGS) entry which is preliminary data.</text>
</comment>
<name>A0A1X0CZ37_9MYCO</name>